<proteinExistence type="predicted"/>
<dbReference type="RefSeq" id="WP_003350757.1">
    <property type="nucleotide sequence ID" value="NZ_AFEU01000001.1"/>
</dbReference>
<comment type="caution">
    <text evidence="1">The sequence shown here is derived from an EMBL/GenBank/DDBJ whole genome shotgun (WGS) entry which is preliminary data.</text>
</comment>
<gene>
    <name evidence="1" type="ORF">PB1_03555</name>
</gene>
<protein>
    <submittedName>
        <fullName evidence="1">Uncharacterized protein</fullName>
    </submittedName>
</protein>
<keyword evidence="2" id="KW-1185">Reference proteome</keyword>
<name>I3E661_BACMT</name>
<sequence length="62" mass="7060">MKKHGHKVIEDISNEGRGSVYLDIDRMINEGMAGGQVHMLKTTPNIEEARDLYQENPPHETK</sequence>
<dbReference type="PATRIC" id="fig|997296.3.peg.777"/>
<evidence type="ECO:0000313" key="2">
    <source>
        <dbReference type="Proteomes" id="UP000010523"/>
    </source>
</evidence>
<accession>I3E661</accession>
<dbReference type="AlphaFoldDB" id="I3E661"/>
<evidence type="ECO:0000313" key="1">
    <source>
        <dbReference type="EMBL" id="EIJ81982.1"/>
    </source>
</evidence>
<dbReference type="Proteomes" id="UP000010523">
    <property type="component" value="Unassembled WGS sequence"/>
</dbReference>
<dbReference type="EMBL" id="AFEU01000001">
    <property type="protein sequence ID" value="EIJ81982.1"/>
    <property type="molecule type" value="Genomic_DNA"/>
</dbReference>
<reference evidence="1 2" key="1">
    <citation type="journal article" date="2012" name="Appl. Environ. Microbiol.">
        <title>Genome Sequence of Thermotolerant Bacillus methanolicus: Features and Regulation Related to Methylotrophy and Production of L-Lysine and L-Glutamate from Methanol.</title>
        <authorList>
            <person name="Heggeset T.M."/>
            <person name="Krog A."/>
            <person name="Balzer S."/>
            <person name="Wentzel A."/>
            <person name="Ellingsen T.E."/>
            <person name="Brautaset T."/>
        </authorList>
    </citation>
    <scope>NUCLEOTIDE SEQUENCE [LARGE SCALE GENOMIC DNA]</scope>
    <source>
        <strain evidence="1 2">PB1</strain>
    </source>
</reference>
<dbReference type="eggNOG" id="ENOG5033CA1">
    <property type="taxonomic scope" value="Bacteria"/>
</dbReference>
<dbReference type="OrthoDB" id="2454402at2"/>
<organism evidence="1 2">
    <name type="scientific">Bacillus methanolicus PB1</name>
    <dbReference type="NCBI Taxonomy" id="997296"/>
    <lineage>
        <taxon>Bacteria</taxon>
        <taxon>Bacillati</taxon>
        <taxon>Bacillota</taxon>
        <taxon>Bacilli</taxon>
        <taxon>Bacillales</taxon>
        <taxon>Bacillaceae</taxon>
        <taxon>Bacillus</taxon>
    </lineage>
</organism>